<keyword evidence="3" id="KW-1185">Reference proteome</keyword>
<dbReference type="Proteomes" id="UP001595908">
    <property type="component" value="Unassembled WGS sequence"/>
</dbReference>
<accession>A0ABV9VAN8</accession>
<keyword evidence="1" id="KW-0732">Signal</keyword>
<protein>
    <recommendedName>
        <fullName evidence="4">Lipoprotein</fullName>
    </recommendedName>
</protein>
<evidence type="ECO:0000313" key="2">
    <source>
        <dbReference type="EMBL" id="MFC4979230.1"/>
    </source>
</evidence>
<dbReference type="EMBL" id="JBHSJE010000002">
    <property type="protein sequence ID" value="MFC4979230.1"/>
    <property type="molecule type" value="Genomic_DNA"/>
</dbReference>
<evidence type="ECO:0000313" key="3">
    <source>
        <dbReference type="Proteomes" id="UP001595908"/>
    </source>
</evidence>
<feature type="chain" id="PRO_5045810109" description="Lipoprotein" evidence="1">
    <location>
        <begin position="27"/>
        <end position="221"/>
    </location>
</feature>
<dbReference type="GeneID" id="31232738"/>
<name>A0ABV9VAN8_STRAZ</name>
<sequence length="221" mass="23376">MRNILRWSLCGALVMAAASGCSGDGAQEPEGLATSAVCDGTLTGPAAEALERIGGTKQFTELTGTNDIGDPSKFSLDLAVRRLHTELGQRSECTLYKADNDSGIYLMKIRFEPTAERPAPEKASKAQNAGDDRLVFPLGLYAYTPEENGASLLFSCATKSPEENTPYVMASMFTNKNQVNPGSTAKDRMTVLNAVSRALAEKLGCAAQAQLPAEVPDALPG</sequence>
<evidence type="ECO:0000256" key="1">
    <source>
        <dbReference type="SAM" id="SignalP"/>
    </source>
</evidence>
<comment type="caution">
    <text evidence="2">The sequence shown here is derived from an EMBL/GenBank/DDBJ whole genome shotgun (WGS) entry which is preliminary data.</text>
</comment>
<organism evidence="2 3">
    <name type="scientific">Streptomyces atroolivaceus</name>
    <dbReference type="NCBI Taxonomy" id="66869"/>
    <lineage>
        <taxon>Bacteria</taxon>
        <taxon>Bacillati</taxon>
        <taxon>Actinomycetota</taxon>
        <taxon>Actinomycetes</taxon>
        <taxon>Kitasatosporales</taxon>
        <taxon>Streptomycetaceae</taxon>
        <taxon>Streptomyces</taxon>
    </lineage>
</organism>
<dbReference type="RefSeq" id="WP_033298932.1">
    <property type="nucleotide sequence ID" value="NZ_JBHSJE010000002.1"/>
</dbReference>
<dbReference type="PROSITE" id="PS51257">
    <property type="entry name" value="PROKAR_LIPOPROTEIN"/>
    <property type="match status" value="1"/>
</dbReference>
<proteinExistence type="predicted"/>
<reference evidence="3" key="1">
    <citation type="journal article" date="2019" name="Int. J. Syst. Evol. Microbiol.">
        <title>The Global Catalogue of Microorganisms (GCM) 10K type strain sequencing project: providing services to taxonomists for standard genome sequencing and annotation.</title>
        <authorList>
            <consortium name="The Broad Institute Genomics Platform"/>
            <consortium name="The Broad Institute Genome Sequencing Center for Infectious Disease"/>
            <person name="Wu L."/>
            <person name="Ma J."/>
        </authorList>
    </citation>
    <scope>NUCLEOTIDE SEQUENCE [LARGE SCALE GENOMIC DNA]</scope>
    <source>
        <strain evidence="3">ICMP 257</strain>
    </source>
</reference>
<evidence type="ECO:0008006" key="4">
    <source>
        <dbReference type="Google" id="ProtNLM"/>
    </source>
</evidence>
<feature type="signal peptide" evidence="1">
    <location>
        <begin position="1"/>
        <end position="26"/>
    </location>
</feature>
<gene>
    <name evidence="2" type="ORF">ACFPL4_12745</name>
</gene>